<accession>A0A6A4G8V8</accession>
<dbReference type="SMART" id="SM00343">
    <property type="entry name" value="ZnF_C2HC"/>
    <property type="match status" value="1"/>
</dbReference>
<comment type="caution">
    <text evidence="4">The sequence shown here is derived from an EMBL/GenBank/DDBJ whole genome shotgun (WGS) entry which is preliminary data.</text>
</comment>
<dbReference type="Gene3D" id="2.40.70.10">
    <property type="entry name" value="Acid Proteases"/>
    <property type="match status" value="1"/>
</dbReference>
<sequence length="550" mass="60889">MNDTSMNDASALGGTTGISLEHASFPHLSLFEWEALHRLAAVSGDGVVKTLLTASSNAWSPRSSWHVSSLTSVSLSSELARTRFLLSKLAGKAKEWALGKLVADASCFPTMAPMKADLRLAFEPPQDESLQRSPFLSLKQGRMSMLEYIQRARHLVSCIMTHLVDMATQVHVSGMNTDYQRFYLTRKTPMTLEEAFATTLREDYSVTASQAFDVSRVSEPEPEPMEVDTIQHYGGRRPPTSSTGATTSSSTRSPRPMRCFRCSKPGHRAAVCRAPSPAMANVTTTSDVAVPKNAGNHDSGLIVLSLPVEGAKRPHRVLLDSGATSNFVRAESLSVLSTDLSIREGPCDMIVKYADGKPRRTPRRSTTFAFEFDGLHSSEEFLVIELSGSFDCVFRIPWLARHQPDIDWLTGTVRPRDIDVNAVLALLERWPFVQYANTQPAPVLSKSRPEQESQDTSDAAEHGFPRPDEQRFSEEDDDDDVVEHGFPRPDEQWLSPKEDDDVVERGLPLAFEHGFRGWSSGSSPKKLTRPTNWLRVLVPMWSSGTPSLLT</sequence>
<dbReference type="PROSITE" id="PS50158">
    <property type="entry name" value="ZF_CCHC"/>
    <property type="match status" value="1"/>
</dbReference>
<keyword evidence="1" id="KW-0479">Metal-binding</keyword>
<dbReference type="InterPro" id="IPR036875">
    <property type="entry name" value="Znf_CCHC_sf"/>
</dbReference>
<protein>
    <recommendedName>
        <fullName evidence="3">CCHC-type domain-containing protein</fullName>
    </recommendedName>
</protein>
<dbReference type="GO" id="GO:0008270">
    <property type="term" value="F:zinc ion binding"/>
    <property type="evidence" value="ECO:0007669"/>
    <property type="project" value="UniProtKB-KW"/>
</dbReference>
<feature type="region of interest" description="Disordered" evidence="2">
    <location>
        <begin position="441"/>
        <end position="499"/>
    </location>
</feature>
<evidence type="ECO:0000259" key="3">
    <source>
        <dbReference type="PROSITE" id="PS50158"/>
    </source>
</evidence>
<dbReference type="InterPro" id="IPR001878">
    <property type="entry name" value="Znf_CCHC"/>
</dbReference>
<keyword evidence="5" id="KW-1185">Reference proteome</keyword>
<feature type="compositionally biased region" description="Basic and acidic residues" evidence="2">
    <location>
        <begin position="482"/>
        <end position="491"/>
    </location>
</feature>
<dbReference type="EMBL" id="QXFT01000048">
    <property type="protein sequence ID" value="KAE9357661.1"/>
    <property type="molecule type" value="Genomic_DNA"/>
</dbReference>
<feature type="region of interest" description="Disordered" evidence="2">
    <location>
        <begin position="229"/>
        <end position="257"/>
    </location>
</feature>
<feature type="compositionally biased region" description="Basic and acidic residues" evidence="2">
    <location>
        <begin position="459"/>
        <end position="473"/>
    </location>
</feature>
<dbReference type="InterPro" id="IPR021109">
    <property type="entry name" value="Peptidase_aspartic_dom_sf"/>
</dbReference>
<evidence type="ECO:0000313" key="4">
    <source>
        <dbReference type="EMBL" id="KAE9357661.1"/>
    </source>
</evidence>
<evidence type="ECO:0000256" key="1">
    <source>
        <dbReference type="PROSITE-ProRule" id="PRU00047"/>
    </source>
</evidence>
<name>A0A6A4G8V8_9STRA</name>
<feature type="domain" description="CCHC-type" evidence="3">
    <location>
        <begin position="258"/>
        <end position="273"/>
    </location>
</feature>
<gene>
    <name evidence="4" type="ORF">PR003_g1680</name>
</gene>
<evidence type="ECO:0000256" key="2">
    <source>
        <dbReference type="SAM" id="MobiDB-lite"/>
    </source>
</evidence>
<keyword evidence="1" id="KW-0863">Zinc-finger</keyword>
<dbReference type="PANTHER" id="PTHR15503">
    <property type="entry name" value="LDOC1 RELATED"/>
    <property type="match status" value="1"/>
</dbReference>
<organism evidence="4 5">
    <name type="scientific">Phytophthora rubi</name>
    <dbReference type="NCBI Taxonomy" id="129364"/>
    <lineage>
        <taxon>Eukaryota</taxon>
        <taxon>Sar</taxon>
        <taxon>Stramenopiles</taxon>
        <taxon>Oomycota</taxon>
        <taxon>Peronosporomycetes</taxon>
        <taxon>Peronosporales</taxon>
        <taxon>Peronosporaceae</taxon>
        <taxon>Phytophthora</taxon>
    </lineage>
</organism>
<feature type="compositionally biased region" description="Low complexity" evidence="2">
    <location>
        <begin position="236"/>
        <end position="256"/>
    </location>
</feature>
<dbReference type="Proteomes" id="UP000434957">
    <property type="component" value="Unassembled WGS sequence"/>
</dbReference>
<dbReference type="PANTHER" id="PTHR15503:SF22">
    <property type="entry name" value="TRANSPOSON TY3-I GAG POLYPROTEIN"/>
    <property type="match status" value="1"/>
</dbReference>
<dbReference type="AlphaFoldDB" id="A0A6A4G8V8"/>
<keyword evidence="1" id="KW-0862">Zinc</keyword>
<dbReference type="InterPro" id="IPR032567">
    <property type="entry name" value="RTL1-rel"/>
</dbReference>
<proteinExistence type="predicted"/>
<dbReference type="CDD" id="cd00303">
    <property type="entry name" value="retropepsin_like"/>
    <property type="match status" value="1"/>
</dbReference>
<reference evidence="4 5" key="1">
    <citation type="submission" date="2018-08" db="EMBL/GenBank/DDBJ databases">
        <title>Genomic investigation of the strawberry pathogen Phytophthora fragariae indicates pathogenicity is determined by transcriptional variation in three key races.</title>
        <authorList>
            <person name="Adams T.M."/>
            <person name="Armitage A.D."/>
            <person name="Sobczyk M.K."/>
            <person name="Bates H.J."/>
            <person name="Dunwell J.M."/>
            <person name="Nellist C.F."/>
            <person name="Harrison R.J."/>
        </authorList>
    </citation>
    <scope>NUCLEOTIDE SEQUENCE [LARGE SCALE GENOMIC DNA]</scope>
    <source>
        <strain evidence="4 5">SCRP333</strain>
    </source>
</reference>
<evidence type="ECO:0000313" key="5">
    <source>
        <dbReference type="Proteomes" id="UP000434957"/>
    </source>
</evidence>
<dbReference type="SUPFAM" id="SSF57756">
    <property type="entry name" value="Retrovirus zinc finger-like domains"/>
    <property type="match status" value="1"/>
</dbReference>
<dbReference type="GO" id="GO:0003676">
    <property type="term" value="F:nucleic acid binding"/>
    <property type="evidence" value="ECO:0007669"/>
    <property type="project" value="InterPro"/>
</dbReference>